<dbReference type="RefSeq" id="WP_019435275.1">
    <property type="nucleotide sequence ID" value="NZ_BAAANQ010000001.1"/>
</dbReference>
<comment type="caution">
    <text evidence="2">The sequence shown here is derived from an EMBL/GenBank/DDBJ whole genome shotgun (WGS) entry which is preliminary data.</text>
</comment>
<name>A0ABN2UNH5_9ACTN</name>
<protein>
    <submittedName>
        <fullName evidence="2">Uncharacterized protein</fullName>
    </submittedName>
</protein>
<dbReference type="Proteomes" id="UP001403094">
    <property type="component" value="Unassembled WGS sequence"/>
</dbReference>
<evidence type="ECO:0000313" key="2">
    <source>
        <dbReference type="EMBL" id="GAA2039756.1"/>
    </source>
</evidence>
<sequence>MGIPAQQGLEDRGTGQVPDSSPPEPPSDYSLILPDGWYRIPLDPEQCTRSVDALVERQFKGIDNQPHAKRQVRNDLLDQADQAIGNGGIEMYLSLQAAGPITIPASLLVTLTPEVREADKSLEEVARELAHSGPPGIETTIETLPTGEAVRTRSRTEAARDDATGEVLYSTSLDYYVPVPATGSFLVLSFSTPLDMIADALVKLFDAVARTLTWRGPTNA</sequence>
<keyword evidence="3" id="KW-1185">Reference proteome</keyword>
<evidence type="ECO:0000313" key="3">
    <source>
        <dbReference type="Proteomes" id="UP001403094"/>
    </source>
</evidence>
<evidence type="ECO:0000256" key="1">
    <source>
        <dbReference type="SAM" id="MobiDB-lite"/>
    </source>
</evidence>
<reference evidence="2 3" key="1">
    <citation type="journal article" date="2019" name="Int. J. Syst. Evol. Microbiol.">
        <title>The Global Catalogue of Microorganisms (GCM) 10K type strain sequencing project: providing services to taxonomists for standard genome sequencing and annotation.</title>
        <authorList>
            <consortium name="The Broad Institute Genomics Platform"/>
            <consortium name="The Broad Institute Genome Sequencing Center for Infectious Disease"/>
            <person name="Wu L."/>
            <person name="Ma J."/>
        </authorList>
    </citation>
    <scope>NUCLEOTIDE SEQUENCE [LARGE SCALE GENOMIC DNA]</scope>
    <source>
        <strain evidence="2 3">JCM 14549</strain>
    </source>
</reference>
<accession>A0ABN2UNH5</accession>
<feature type="region of interest" description="Disordered" evidence="1">
    <location>
        <begin position="1"/>
        <end position="28"/>
    </location>
</feature>
<proteinExistence type="predicted"/>
<organism evidence="2 3">
    <name type="scientific">Streptomyces cheonanensis</name>
    <dbReference type="NCBI Taxonomy" id="312720"/>
    <lineage>
        <taxon>Bacteria</taxon>
        <taxon>Bacillati</taxon>
        <taxon>Actinomycetota</taxon>
        <taxon>Actinomycetes</taxon>
        <taxon>Kitasatosporales</taxon>
        <taxon>Streptomycetaceae</taxon>
        <taxon>Streptomyces</taxon>
    </lineage>
</organism>
<dbReference type="EMBL" id="BAAANQ010000001">
    <property type="protein sequence ID" value="GAA2039756.1"/>
    <property type="molecule type" value="Genomic_DNA"/>
</dbReference>
<gene>
    <name evidence="2" type="ORF">GCM10009757_00960</name>
</gene>